<dbReference type="InterPro" id="IPR045340">
    <property type="entry name" value="DUF6533"/>
</dbReference>
<evidence type="ECO:0000256" key="1">
    <source>
        <dbReference type="SAM" id="Phobius"/>
    </source>
</evidence>
<feature type="transmembrane region" description="Helical" evidence="1">
    <location>
        <begin position="110"/>
        <end position="129"/>
    </location>
</feature>
<feature type="domain" description="DUF6533" evidence="2">
    <location>
        <begin position="17"/>
        <end position="62"/>
    </location>
</feature>
<feature type="transmembrane region" description="Helical" evidence="1">
    <location>
        <begin position="46"/>
        <end position="68"/>
    </location>
</feature>
<sequence length="219" mass="24993">MSSDLQSLLKPVVLNNYITLVIITAVVYDYVLTFSREIEYIWCKPWTRVSAMFVVVRYIGLCWVFSFVPGPLEVSRAVTLLSYWTFVVFISAANLVMILRVYALWNRSRVTLWILLFICAAQIITDVAFDSIYGNLNTHLSVTIVRVFNSSFCNSSFVNDPPTRGFYSALAAPRLLLAAALLILAVFQTVKQSVELYKATKQWQPNRYVKQLERALPDP</sequence>
<reference evidence="3" key="1">
    <citation type="submission" date="2019-10" db="EMBL/GenBank/DDBJ databases">
        <authorList>
            <consortium name="DOE Joint Genome Institute"/>
            <person name="Kuo A."/>
            <person name="Miyauchi S."/>
            <person name="Kiss E."/>
            <person name="Drula E."/>
            <person name="Kohler A."/>
            <person name="Sanchez-Garcia M."/>
            <person name="Andreopoulos B."/>
            <person name="Barry K.W."/>
            <person name="Bonito G."/>
            <person name="Buee M."/>
            <person name="Carver A."/>
            <person name="Chen C."/>
            <person name="Cichocki N."/>
            <person name="Clum A."/>
            <person name="Culley D."/>
            <person name="Crous P.W."/>
            <person name="Fauchery L."/>
            <person name="Girlanda M."/>
            <person name="Hayes R."/>
            <person name="Keri Z."/>
            <person name="LaButti K."/>
            <person name="Lipzen A."/>
            <person name="Lombard V."/>
            <person name="Magnuson J."/>
            <person name="Maillard F."/>
            <person name="Morin E."/>
            <person name="Murat C."/>
            <person name="Nolan M."/>
            <person name="Ohm R."/>
            <person name="Pangilinan J."/>
            <person name="Pereira M."/>
            <person name="Perotto S."/>
            <person name="Peter M."/>
            <person name="Riley R."/>
            <person name="Sitrit Y."/>
            <person name="Stielow B."/>
            <person name="Szollosi G."/>
            <person name="Zifcakova L."/>
            <person name="Stursova M."/>
            <person name="Spatafora J.W."/>
            <person name="Tedersoo L."/>
            <person name="Vaario L.-M."/>
            <person name="Yamada A."/>
            <person name="Yan M."/>
            <person name="Wang P."/>
            <person name="Xu J."/>
            <person name="Bruns T."/>
            <person name="Baldrian P."/>
            <person name="Vilgalys R."/>
            <person name="Henrissat B."/>
            <person name="Grigoriev I.V."/>
            <person name="Hibbett D."/>
            <person name="Nagy L.G."/>
            <person name="Martin F.M."/>
        </authorList>
    </citation>
    <scope>NUCLEOTIDE SEQUENCE</scope>
    <source>
        <strain evidence="3">BED1</strain>
    </source>
</reference>
<evidence type="ECO:0000259" key="2">
    <source>
        <dbReference type="Pfam" id="PF20151"/>
    </source>
</evidence>
<proteinExistence type="predicted"/>
<feature type="transmembrane region" description="Helical" evidence="1">
    <location>
        <begin position="12"/>
        <end position="34"/>
    </location>
</feature>
<name>A0AAD4BGR3_BOLED</name>
<gene>
    <name evidence="3" type="ORF">L210DRAFT_3565136</name>
</gene>
<evidence type="ECO:0000313" key="4">
    <source>
        <dbReference type="Proteomes" id="UP001194468"/>
    </source>
</evidence>
<dbReference type="Proteomes" id="UP001194468">
    <property type="component" value="Unassembled WGS sequence"/>
</dbReference>
<dbReference type="Pfam" id="PF20151">
    <property type="entry name" value="DUF6533"/>
    <property type="match status" value="1"/>
</dbReference>
<feature type="transmembrane region" description="Helical" evidence="1">
    <location>
        <begin position="80"/>
        <end position="103"/>
    </location>
</feature>
<evidence type="ECO:0000313" key="3">
    <source>
        <dbReference type="EMBL" id="KAF8427645.1"/>
    </source>
</evidence>
<keyword evidence="1" id="KW-1133">Transmembrane helix</keyword>
<comment type="caution">
    <text evidence="3">The sequence shown here is derived from an EMBL/GenBank/DDBJ whole genome shotgun (WGS) entry which is preliminary data.</text>
</comment>
<keyword evidence="1" id="KW-0472">Membrane</keyword>
<reference evidence="3" key="2">
    <citation type="journal article" date="2020" name="Nat. Commun.">
        <title>Large-scale genome sequencing of mycorrhizal fungi provides insights into the early evolution of symbiotic traits.</title>
        <authorList>
            <person name="Miyauchi S."/>
            <person name="Kiss E."/>
            <person name="Kuo A."/>
            <person name="Drula E."/>
            <person name="Kohler A."/>
            <person name="Sanchez-Garcia M."/>
            <person name="Morin E."/>
            <person name="Andreopoulos B."/>
            <person name="Barry K.W."/>
            <person name="Bonito G."/>
            <person name="Buee M."/>
            <person name="Carver A."/>
            <person name="Chen C."/>
            <person name="Cichocki N."/>
            <person name="Clum A."/>
            <person name="Culley D."/>
            <person name="Crous P.W."/>
            <person name="Fauchery L."/>
            <person name="Girlanda M."/>
            <person name="Hayes R.D."/>
            <person name="Keri Z."/>
            <person name="LaButti K."/>
            <person name="Lipzen A."/>
            <person name="Lombard V."/>
            <person name="Magnuson J."/>
            <person name="Maillard F."/>
            <person name="Murat C."/>
            <person name="Nolan M."/>
            <person name="Ohm R.A."/>
            <person name="Pangilinan J."/>
            <person name="Pereira M.F."/>
            <person name="Perotto S."/>
            <person name="Peter M."/>
            <person name="Pfister S."/>
            <person name="Riley R."/>
            <person name="Sitrit Y."/>
            <person name="Stielow J.B."/>
            <person name="Szollosi G."/>
            <person name="Zifcakova L."/>
            <person name="Stursova M."/>
            <person name="Spatafora J.W."/>
            <person name="Tedersoo L."/>
            <person name="Vaario L.M."/>
            <person name="Yamada A."/>
            <person name="Yan M."/>
            <person name="Wang P."/>
            <person name="Xu J."/>
            <person name="Bruns T."/>
            <person name="Baldrian P."/>
            <person name="Vilgalys R."/>
            <person name="Dunand C."/>
            <person name="Henrissat B."/>
            <person name="Grigoriev I.V."/>
            <person name="Hibbett D."/>
            <person name="Nagy L.G."/>
            <person name="Martin F.M."/>
        </authorList>
    </citation>
    <scope>NUCLEOTIDE SEQUENCE</scope>
    <source>
        <strain evidence="3">BED1</strain>
    </source>
</reference>
<feature type="transmembrane region" description="Helical" evidence="1">
    <location>
        <begin position="166"/>
        <end position="187"/>
    </location>
</feature>
<dbReference type="EMBL" id="WHUW01000078">
    <property type="protein sequence ID" value="KAF8427645.1"/>
    <property type="molecule type" value="Genomic_DNA"/>
</dbReference>
<dbReference type="AlphaFoldDB" id="A0AAD4BGR3"/>
<accession>A0AAD4BGR3</accession>
<organism evidence="3 4">
    <name type="scientific">Boletus edulis BED1</name>
    <dbReference type="NCBI Taxonomy" id="1328754"/>
    <lineage>
        <taxon>Eukaryota</taxon>
        <taxon>Fungi</taxon>
        <taxon>Dikarya</taxon>
        <taxon>Basidiomycota</taxon>
        <taxon>Agaricomycotina</taxon>
        <taxon>Agaricomycetes</taxon>
        <taxon>Agaricomycetidae</taxon>
        <taxon>Boletales</taxon>
        <taxon>Boletineae</taxon>
        <taxon>Boletaceae</taxon>
        <taxon>Boletoideae</taxon>
        <taxon>Boletus</taxon>
    </lineage>
</organism>
<protein>
    <recommendedName>
        <fullName evidence="2">DUF6533 domain-containing protein</fullName>
    </recommendedName>
</protein>
<keyword evidence="4" id="KW-1185">Reference proteome</keyword>
<keyword evidence="1" id="KW-0812">Transmembrane</keyword>